<dbReference type="CDD" id="cd07185">
    <property type="entry name" value="OmpA_C-like"/>
    <property type="match status" value="1"/>
</dbReference>
<dbReference type="InterPro" id="IPR006665">
    <property type="entry name" value="OmpA-like"/>
</dbReference>
<dbReference type="EMBL" id="BMAT01004542">
    <property type="protein sequence ID" value="GFR75430.1"/>
    <property type="molecule type" value="Genomic_DNA"/>
</dbReference>
<name>A0AAV4FRY3_9GAST</name>
<evidence type="ECO:0000259" key="4">
    <source>
        <dbReference type="PROSITE" id="PS51123"/>
    </source>
</evidence>
<dbReference type="Pfam" id="PF07676">
    <property type="entry name" value="PD40"/>
    <property type="match status" value="1"/>
</dbReference>
<evidence type="ECO:0000313" key="6">
    <source>
        <dbReference type="Proteomes" id="UP000762676"/>
    </source>
</evidence>
<comment type="subcellular location">
    <subcellularLocation>
        <location evidence="1">Cell outer membrane</location>
    </subcellularLocation>
</comment>
<dbReference type="InterPro" id="IPR011659">
    <property type="entry name" value="WD40"/>
</dbReference>
<dbReference type="GO" id="GO:0016020">
    <property type="term" value="C:membrane"/>
    <property type="evidence" value="ECO:0007669"/>
    <property type="project" value="InterPro"/>
</dbReference>
<dbReference type="Pfam" id="PF00691">
    <property type="entry name" value="OmpA"/>
    <property type="match status" value="1"/>
</dbReference>
<dbReference type="Gene3D" id="3.30.1330.60">
    <property type="entry name" value="OmpA-like domain"/>
    <property type="match status" value="1"/>
</dbReference>
<dbReference type="SUPFAM" id="SSF49464">
    <property type="entry name" value="Carboxypeptidase regulatory domain-like"/>
    <property type="match status" value="1"/>
</dbReference>
<evidence type="ECO:0000256" key="3">
    <source>
        <dbReference type="ARBA" id="ARBA00023237"/>
    </source>
</evidence>
<dbReference type="Proteomes" id="UP000762676">
    <property type="component" value="Unassembled WGS sequence"/>
</dbReference>
<keyword evidence="6" id="KW-1185">Reference proteome</keyword>
<sequence length="356" mass="39566">MDIYVVEILEGNGFGKPEKVLGVNTNQNEIYPFVSNKSEIYFASSGHPGLGGLDIYVAKLKSYNTVEGVYNLGTPINTKYNDFSFIIDDGTRRGYFTSNRKGGSGEDDIYSFVEVKPLLNDCSVGLSGTVFDIASKIPIPNATLQLIDDENNILERVKTDENGFYSFSLTSCNDAYFIRARKDKYMTGEKFVPKTTLIGSATIVTNIELENTGIDVPRDFFASLSHNNTGIAIGDQSIGEYVFNAIYFDTGKAIINDDSGKVLRGIADQMKSNARLEIMISSYADVRGGNKRNLDLSNKRVIATFNYLVYLGVDPSRVTMKSFGETEPTKDCENPEIECTRDDYKKDRRSQFTIAE</sequence>
<evidence type="ECO:0000256" key="2">
    <source>
        <dbReference type="ARBA" id="ARBA00023136"/>
    </source>
</evidence>
<reference evidence="5 6" key="1">
    <citation type="journal article" date="2021" name="Elife">
        <title>Chloroplast acquisition without the gene transfer in kleptoplastic sea slugs, Plakobranchus ocellatus.</title>
        <authorList>
            <person name="Maeda T."/>
            <person name="Takahashi S."/>
            <person name="Yoshida T."/>
            <person name="Shimamura S."/>
            <person name="Takaki Y."/>
            <person name="Nagai Y."/>
            <person name="Toyoda A."/>
            <person name="Suzuki Y."/>
            <person name="Arimoto A."/>
            <person name="Ishii H."/>
            <person name="Satoh N."/>
            <person name="Nishiyama T."/>
            <person name="Hasebe M."/>
            <person name="Maruyama T."/>
            <person name="Minagawa J."/>
            <person name="Obokata J."/>
            <person name="Shigenobu S."/>
        </authorList>
    </citation>
    <scope>NUCLEOTIDE SEQUENCE [LARGE SCALE GENOMIC DNA]</scope>
</reference>
<protein>
    <submittedName>
        <fullName evidence="5">OmpA family outer membrane protein</fullName>
    </submittedName>
</protein>
<evidence type="ECO:0000313" key="5">
    <source>
        <dbReference type="EMBL" id="GFR75430.1"/>
    </source>
</evidence>
<dbReference type="Gene3D" id="2.60.40.1120">
    <property type="entry name" value="Carboxypeptidase-like, regulatory domain"/>
    <property type="match status" value="1"/>
</dbReference>
<feature type="domain" description="OmpA-like" evidence="4">
    <location>
        <begin position="234"/>
        <end position="356"/>
    </location>
</feature>
<organism evidence="5 6">
    <name type="scientific">Elysia marginata</name>
    <dbReference type="NCBI Taxonomy" id="1093978"/>
    <lineage>
        <taxon>Eukaryota</taxon>
        <taxon>Metazoa</taxon>
        <taxon>Spiralia</taxon>
        <taxon>Lophotrochozoa</taxon>
        <taxon>Mollusca</taxon>
        <taxon>Gastropoda</taxon>
        <taxon>Heterobranchia</taxon>
        <taxon>Euthyneura</taxon>
        <taxon>Panpulmonata</taxon>
        <taxon>Sacoglossa</taxon>
        <taxon>Placobranchoidea</taxon>
        <taxon>Plakobranchidae</taxon>
        <taxon>Elysia</taxon>
    </lineage>
</organism>
<accession>A0AAV4FRY3</accession>
<keyword evidence="3" id="KW-0998">Cell outer membrane</keyword>
<evidence type="ECO:0000256" key="1">
    <source>
        <dbReference type="ARBA" id="ARBA00004442"/>
    </source>
</evidence>
<proteinExistence type="predicted"/>
<dbReference type="AlphaFoldDB" id="A0AAV4FRY3"/>
<dbReference type="InterPro" id="IPR036737">
    <property type="entry name" value="OmpA-like_sf"/>
</dbReference>
<dbReference type="InterPro" id="IPR050330">
    <property type="entry name" value="Bact_OuterMem_StrucFunc"/>
</dbReference>
<dbReference type="PRINTS" id="PR01021">
    <property type="entry name" value="OMPADOMAIN"/>
</dbReference>
<dbReference type="PROSITE" id="PS51123">
    <property type="entry name" value="OMPA_2"/>
    <property type="match status" value="1"/>
</dbReference>
<gene>
    <name evidence="5" type="ORF">ElyMa_002188200</name>
</gene>
<dbReference type="InterPro" id="IPR006664">
    <property type="entry name" value="OMP_bac"/>
</dbReference>
<keyword evidence="2" id="KW-0472">Membrane</keyword>
<dbReference type="PANTHER" id="PTHR30329:SF21">
    <property type="entry name" value="LIPOPROTEIN YIAD-RELATED"/>
    <property type="match status" value="1"/>
</dbReference>
<dbReference type="InterPro" id="IPR008969">
    <property type="entry name" value="CarboxyPept-like_regulatory"/>
</dbReference>
<dbReference type="SUPFAM" id="SSF103088">
    <property type="entry name" value="OmpA-like"/>
    <property type="match status" value="1"/>
</dbReference>
<dbReference type="PANTHER" id="PTHR30329">
    <property type="entry name" value="STATOR ELEMENT OF FLAGELLAR MOTOR COMPLEX"/>
    <property type="match status" value="1"/>
</dbReference>
<dbReference type="Pfam" id="PF13620">
    <property type="entry name" value="CarboxypepD_reg"/>
    <property type="match status" value="1"/>
</dbReference>
<comment type="caution">
    <text evidence="5">The sequence shown here is derived from an EMBL/GenBank/DDBJ whole genome shotgun (WGS) entry which is preliminary data.</text>
</comment>